<dbReference type="Pfam" id="PF12171">
    <property type="entry name" value="zf-C2H2_jaz"/>
    <property type="match status" value="1"/>
</dbReference>
<dbReference type="PROSITE" id="PS50076">
    <property type="entry name" value="DNAJ_2"/>
    <property type="match status" value="1"/>
</dbReference>
<dbReference type="GO" id="GO:0003676">
    <property type="term" value="F:nucleic acid binding"/>
    <property type="evidence" value="ECO:0007669"/>
    <property type="project" value="InterPro"/>
</dbReference>
<dbReference type="AlphaFoldDB" id="A0A5C3QPU2"/>
<proteinExistence type="predicted"/>
<dbReference type="Gene3D" id="1.10.287.110">
    <property type="entry name" value="DnaJ domain"/>
    <property type="match status" value="1"/>
</dbReference>
<evidence type="ECO:0000256" key="5">
    <source>
        <dbReference type="SAM" id="MobiDB-lite"/>
    </source>
</evidence>
<dbReference type="Pfam" id="PF00226">
    <property type="entry name" value="DnaJ"/>
    <property type="match status" value="1"/>
</dbReference>
<evidence type="ECO:0000259" key="6">
    <source>
        <dbReference type="PROSITE" id="PS50076"/>
    </source>
</evidence>
<feature type="region of interest" description="Disordered" evidence="5">
    <location>
        <begin position="496"/>
        <end position="518"/>
    </location>
</feature>
<keyword evidence="1" id="KW-0479">Metal-binding</keyword>
<feature type="domain" description="C2H2-type" evidence="7">
    <location>
        <begin position="311"/>
        <end position="340"/>
    </location>
</feature>
<protein>
    <recommendedName>
        <fullName evidence="10">DnaJ-domain-containing protein</fullName>
    </recommendedName>
</protein>
<dbReference type="Pfam" id="PF21884">
    <property type="entry name" value="ZUO1-like_ZHD"/>
    <property type="match status" value="1"/>
</dbReference>
<dbReference type="InterPro" id="IPR013087">
    <property type="entry name" value="Znf_C2H2_type"/>
</dbReference>
<dbReference type="InterPro" id="IPR001623">
    <property type="entry name" value="DnaJ_domain"/>
</dbReference>
<dbReference type="PROSITE" id="PS00028">
    <property type="entry name" value="ZINC_FINGER_C2H2_1"/>
    <property type="match status" value="2"/>
</dbReference>
<evidence type="ECO:0000259" key="7">
    <source>
        <dbReference type="PROSITE" id="PS50157"/>
    </source>
</evidence>
<keyword evidence="2 4" id="KW-0863">Zinc-finger</keyword>
<feature type="domain" description="C2H2-type" evidence="7">
    <location>
        <begin position="476"/>
        <end position="505"/>
    </location>
</feature>
<dbReference type="InterPro" id="IPR051964">
    <property type="entry name" value="Chaperone_stress_response"/>
</dbReference>
<dbReference type="Gene3D" id="3.30.160.60">
    <property type="entry name" value="Classic Zinc Finger"/>
    <property type="match status" value="1"/>
</dbReference>
<evidence type="ECO:0000313" key="8">
    <source>
        <dbReference type="EMBL" id="TFL04005.1"/>
    </source>
</evidence>
<dbReference type="InterPro" id="IPR054076">
    <property type="entry name" value="ZUO1-like_ZHD"/>
</dbReference>
<dbReference type="PRINTS" id="PR00625">
    <property type="entry name" value="JDOMAIN"/>
</dbReference>
<evidence type="ECO:0000256" key="3">
    <source>
        <dbReference type="ARBA" id="ARBA00022833"/>
    </source>
</evidence>
<feature type="compositionally biased region" description="Basic and acidic residues" evidence="5">
    <location>
        <begin position="423"/>
        <end position="437"/>
    </location>
</feature>
<dbReference type="InterPro" id="IPR018253">
    <property type="entry name" value="DnaJ_domain_CS"/>
</dbReference>
<dbReference type="GO" id="GO:0005737">
    <property type="term" value="C:cytoplasm"/>
    <property type="evidence" value="ECO:0007669"/>
    <property type="project" value="TreeGrafter"/>
</dbReference>
<evidence type="ECO:0000256" key="2">
    <source>
        <dbReference type="ARBA" id="ARBA00022771"/>
    </source>
</evidence>
<dbReference type="InterPro" id="IPR036869">
    <property type="entry name" value="J_dom_sf"/>
</dbReference>
<reference evidence="8 9" key="1">
    <citation type="journal article" date="2019" name="Nat. Ecol. Evol.">
        <title>Megaphylogeny resolves global patterns of mushroom evolution.</title>
        <authorList>
            <person name="Varga T."/>
            <person name="Krizsan K."/>
            <person name="Foldi C."/>
            <person name="Dima B."/>
            <person name="Sanchez-Garcia M."/>
            <person name="Sanchez-Ramirez S."/>
            <person name="Szollosi G.J."/>
            <person name="Szarkandi J.G."/>
            <person name="Papp V."/>
            <person name="Albert L."/>
            <person name="Andreopoulos W."/>
            <person name="Angelini C."/>
            <person name="Antonin V."/>
            <person name="Barry K.W."/>
            <person name="Bougher N.L."/>
            <person name="Buchanan P."/>
            <person name="Buyck B."/>
            <person name="Bense V."/>
            <person name="Catcheside P."/>
            <person name="Chovatia M."/>
            <person name="Cooper J."/>
            <person name="Damon W."/>
            <person name="Desjardin D."/>
            <person name="Finy P."/>
            <person name="Geml J."/>
            <person name="Haridas S."/>
            <person name="Hughes K."/>
            <person name="Justo A."/>
            <person name="Karasinski D."/>
            <person name="Kautmanova I."/>
            <person name="Kiss B."/>
            <person name="Kocsube S."/>
            <person name="Kotiranta H."/>
            <person name="LaButti K.M."/>
            <person name="Lechner B.E."/>
            <person name="Liimatainen K."/>
            <person name="Lipzen A."/>
            <person name="Lukacs Z."/>
            <person name="Mihaltcheva S."/>
            <person name="Morgado L.N."/>
            <person name="Niskanen T."/>
            <person name="Noordeloos M.E."/>
            <person name="Ohm R.A."/>
            <person name="Ortiz-Santana B."/>
            <person name="Ovrebo C."/>
            <person name="Racz N."/>
            <person name="Riley R."/>
            <person name="Savchenko A."/>
            <person name="Shiryaev A."/>
            <person name="Soop K."/>
            <person name="Spirin V."/>
            <person name="Szebenyi C."/>
            <person name="Tomsovsky M."/>
            <person name="Tulloss R.E."/>
            <person name="Uehling J."/>
            <person name="Grigoriev I.V."/>
            <person name="Vagvolgyi C."/>
            <person name="Papp T."/>
            <person name="Martin F.M."/>
            <person name="Miettinen O."/>
            <person name="Hibbett D.S."/>
            <person name="Nagy L.G."/>
        </authorList>
    </citation>
    <scope>NUCLEOTIDE SEQUENCE [LARGE SCALE GENOMIC DNA]</scope>
    <source>
        <strain evidence="8 9">CBS 309.79</strain>
    </source>
</reference>
<dbReference type="SUPFAM" id="SSF57667">
    <property type="entry name" value="beta-beta-alpha zinc fingers"/>
    <property type="match status" value="1"/>
</dbReference>
<keyword evidence="9" id="KW-1185">Reference proteome</keyword>
<organism evidence="8 9">
    <name type="scientific">Pterulicium gracile</name>
    <dbReference type="NCBI Taxonomy" id="1884261"/>
    <lineage>
        <taxon>Eukaryota</taxon>
        <taxon>Fungi</taxon>
        <taxon>Dikarya</taxon>
        <taxon>Basidiomycota</taxon>
        <taxon>Agaricomycotina</taxon>
        <taxon>Agaricomycetes</taxon>
        <taxon>Agaricomycetidae</taxon>
        <taxon>Agaricales</taxon>
        <taxon>Pleurotineae</taxon>
        <taxon>Pterulaceae</taxon>
        <taxon>Pterulicium</taxon>
    </lineage>
</organism>
<dbReference type="EMBL" id="ML178819">
    <property type="protein sequence ID" value="TFL04005.1"/>
    <property type="molecule type" value="Genomic_DNA"/>
</dbReference>
<feature type="compositionally biased region" description="Polar residues" evidence="5">
    <location>
        <begin position="261"/>
        <end position="278"/>
    </location>
</feature>
<name>A0A5C3QPU2_9AGAR</name>
<feature type="region of interest" description="Disordered" evidence="5">
    <location>
        <begin position="254"/>
        <end position="278"/>
    </location>
</feature>
<accession>A0A5C3QPU2</accession>
<sequence>MGARESRLQESSTSPDYYQLLEVSADATQDEIKRSYRRLCLIHHPDKNVDDPEAATVRFSELQAAYEVLSDEQERAWYDTHKASLVPEPDVETVLAETRKGASRSRVRDRGLTKKHLESFFSPTLWVGYGDDENGTGFYSLFRNLFDRLANEERVHGSDIEYPGFGRPDWPWSSPDKSEEKVTKVFYAAWSNFSTAKDFSWLDFSATNAPDRRTRRYLEKENQKVRENARREYVETVKNLVKFIRKRDPRYKAHQKDLASAPTTRETMKSSSTKPAVNPTSYIEQEWQKMDSKYDDDGMQWAMAEGDMIEWECVACRKSFKSEASWDSHERSKKHMKQVALLQREMEEEEALLGLEAPNVDSDADEHNITDAGFVTPPSSPSVISETLPSTPCPPSELSRDQHKQDTSALDQPLEGELSSPRSRLETAQDVTLREAEATSQSVEADAETEDQPKPTKREKRRNKQATKDAQSTSTIQCNACGECFSSRTKLFSHIRTSGHAAGAADQEPPSKKSNRKR</sequence>
<dbReference type="InterPro" id="IPR022755">
    <property type="entry name" value="Znf_C2H2_jaz"/>
</dbReference>
<evidence type="ECO:0000313" key="9">
    <source>
        <dbReference type="Proteomes" id="UP000305067"/>
    </source>
</evidence>
<dbReference type="GO" id="GO:0008270">
    <property type="term" value="F:zinc ion binding"/>
    <property type="evidence" value="ECO:0007669"/>
    <property type="project" value="UniProtKB-KW"/>
</dbReference>
<dbReference type="InterPro" id="IPR003604">
    <property type="entry name" value="Matrin/U1-like-C_Znf_C2H2"/>
</dbReference>
<keyword evidence="3" id="KW-0862">Zinc</keyword>
<dbReference type="SMART" id="SM00355">
    <property type="entry name" value="ZnF_C2H2"/>
    <property type="match status" value="2"/>
</dbReference>
<dbReference type="Proteomes" id="UP000305067">
    <property type="component" value="Unassembled WGS sequence"/>
</dbReference>
<dbReference type="PROSITE" id="PS50157">
    <property type="entry name" value="ZINC_FINGER_C2H2_2"/>
    <property type="match status" value="2"/>
</dbReference>
<dbReference type="CDD" id="cd06257">
    <property type="entry name" value="DnaJ"/>
    <property type="match status" value="1"/>
</dbReference>
<dbReference type="PANTHER" id="PTHR44029">
    <property type="entry name" value="DNAJ HOMOLOG SUBFAMILY C MEMBER 21"/>
    <property type="match status" value="1"/>
</dbReference>
<feature type="region of interest" description="Disordered" evidence="5">
    <location>
        <begin position="360"/>
        <end position="474"/>
    </location>
</feature>
<gene>
    <name evidence="8" type="ORF">BDV98DRAFT_648789</name>
</gene>
<dbReference type="PANTHER" id="PTHR44029:SF1">
    <property type="entry name" value="DNAJ HOMOLOG SUBFAMILY C MEMBER 21"/>
    <property type="match status" value="1"/>
</dbReference>
<dbReference type="STRING" id="1884261.A0A5C3QPU2"/>
<dbReference type="InterPro" id="IPR036236">
    <property type="entry name" value="Znf_C2H2_sf"/>
</dbReference>
<dbReference type="OrthoDB" id="5894at2759"/>
<dbReference type="PROSITE" id="PS00636">
    <property type="entry name" value="DNAJ_1"/>
    <property type="match status" value="1"/>
</dbReference>
<evidence type="ECO:0008006" key="10">
    <source>
        <dbReference type="Google" id="ProtNLM"/>
    </source>
</evidence>
<dbReference type="SMART" id="SM00451">
    <property type="entry name" value="ZnF_U1"/>
    <property type="match status" value="1"/>
</dbReference>
<dbReference type="SMART" id="SM00271">
    <property type="entry name" value="DnaJ"/>
    <property type="match status" value="1"/>
</dbReference>
<evidence type="ECO:0000256" key="1">
    <source>
        <dbReference type="ARBA" id="ARBA00022723"/>
    </source>
</evidence>
<evidence type="ECO:0000256" key="4">
    <source>
        <dbReference type="PROSITE-ProRule" id="PRU00042"/>
    </source>
</evidence>
<feature type="domain" description="J" evidence="6">
    <location>
        <begin position="16"/>
        <end position="82"/>
    </location>
</feature>
<dbReference type="SUPFAM" id="SSF46565">
    <property type="entry name" value="Chaperone J-domain"/>
    <property type="match status" value="1"/>
</dbReference>
<feature type="compositionally biased region" description="Polar residues" evidence="5">
    <location>
        <begin position="381"/>
        <end position="390"/>
    </location>
</feature>